<dbReference type="GO" id="GO:0046872">
    <property type="term" value="F:metal ion binding"/>
    <property type="evidence" value="ECO:0007669"/>
    <property type="project" value="UniProtKB-KW"/>
</dbReference>
<keyword evidence="7" id="KW-0547">Nucleotide-binding</keyword>
<evidence type="ECO:0000313" key="12">
    <source>
        <dbReference type="Proteomes" id="UP000634004"/>
    </source>
</evidence>
<accession>A0A8J3CUP2</accession>
<dbReference type="GO" id="GO:0002949">
    <property type="term" value="P:tRNA threonylcarbamoyladenosine modification"/>
    <property type="evidence" value="ECO:0007669"/>
    <property type="project" value="InterPro"/>
</dbReference>
<comment type="similarity">
    <text evidence="2">Belongs to the TsaE family.</text>
</comment>
<dbReference type="Gene3D" id="3.40.50.300">
    <property type="entry name" value="P-loop containing nucleotide triphosphate hydrolases"/>
    <property type="match status" value="1"/>
</dbReference>
<dbReference type="EMBL" id="BMZH01000014">
    <property type="protein sequence ID" value="GHB02553.1"/>
    <property type="molecule type" value="Genomic_DNA"/>
</dbReference>
<keyword evidence="8" id="KW-0067">ATP-binding</keyword>
<dbReference type="GO" id="GO:0005524">
    <property type="term" value="F:ATP binding"/>
    <property type="evidence" value="ECO:0007669"/>
    <property type="project" value="UniProtKB-KW"/>
</dbReference>
<protein>
    <recommendedName>
        <fullName evidence="3">tRNA threonylcarbamoyladenosine biosynthesis protein TsaE</fullName>
    </recommendedName>
    <alternativeName>
        <fullName evidence="10">t(6)A37 threonylcarbamoyladenosine biosynthesis protein TsaE</fullName>
    </alternativeName>
</protein>
<evidence type="ECO:0000256" key="5">
    <source>
        <dbReference type="ARBA" id="ARBA00022694"/>
    </source>
</evidence>
<dbReference type="InterPro" id="IPR003442">
    <property type="entry name" value="T6A_TsaE"/>
</dbReference>
<evidence type="ECO:0000256" key="8">
    <source>
        <dbReference type="ARBA" id="ARBA00022840"/>
    </source>
</evidence>
<evidence type="ECO:0000256" key="10">
    <source>
        <dbReference type="ARBA" id="ARBA00032441"/>
    </source>
</evidence>
<dbReference type="Pfam" id="PF02367">
    <property type="entry name" value="TsaE"/>
    <property type="match status" value="1"/>
</dbReference>
<dbReference type="AlphaFoldDB" id="A0A8J3CUP2"/>
<organism evidence="11 12">
    <name type="scientific">Algimonas arctica</name>
    <dbReference type="NCBI Taxonomy" id="1479486"/>
    <lineage>
        <taxon>Bacteria</taxon>
        <taxon>Pseudomonadati</taxon>
        <taxon>Pseudomonadota</taxon>
        <taxon>Alphaproteobacteria</taxon>
        <taxon>Maricaulales</taxon>
        <taxon>Robiginitomaculaceae</taxon>
        <taxon>Algimonas</taxon>
    </lineage>
</organism>
<keyword evidence="9" id="KW-0460">Magnesium</keyword>
<keyword evidence="12" id="KW-1185">Reference proteome</keyword>
<keyword evidence="4" id="KW-0963">Cytoplasm</keyword>
<dbReference type="InterPro" id="IPR027417">
    <property type="entry name" value="P-loop_NTPase"/>
</dbReference>
<dbReference type="SUPFAM" id="SSF52540">
    <property type="entry name" value="P-loop containing nucleoside triphosphate hydrolases"/>
    <property type="match status" value="1"/>
</dbReference>
<evidence type="ECO:0000256" key="4">
    <source>
        <dbReference type="ARBA" id="ARBA00022490"/>
    </source>
</evidence>
<keyword evidence="6" id="KW-0479">Metal-binding</keyword>
<evidence type="ECO:0000256" key="3">
    <source>
        <dbReference type="ARBA" id="ARBA00019010"/>
    </source>
</evidence>
<comment type="caution">
    <text evidence="11">The sequence shown here is derived from an EMBL/GenBank/DDBJ whole genome shotgun (WGS) entry which is preliminary data.</text>
</comment>
<dbReference type="NCBIfam" id="TIGR00150">
    <property type="entry name" value="T6A_YjeE"/>
    <property type="match status" value="1"/>
</dbReference>
<keyword evidence="5" id="KW-0819">tRNA processing</keyword>
<gene>
    <name evidence="11" type="ORF">GCM10009069_26640</name>
</gene>
<dbReference type="Proteomes" id="UP000634004">
    <property type="component" value="Unassembled WGS sequence"/>
</dbReference>
<dbReference type="RefSeq" id="WP_189499253.1">
    <property type="nucleotide sequence ID" value="NZ_BMZH01000014.1"/>
</dbReference>
<name>A0A8J3CUP2_9PROT</name>
<evidence type="ECO:0000256" key="7">
    <source>
        <dbReference type="ARBA" id="ARBA00022741"/>
    </source>
</evidence>
<evidence type="ECO:0000256" key="9">
    <source>
        <dbReference type="ARBA" id="ARBA00022842"/>
    </source>
</evidence>
<dbReference type="PANTHER" id="PTHR33540">
    <property type="entry name" value="TRNA THREONYLCARBAMOYLADENOSINE BIOSYNTHESIS PROTEIN TSAE"/>
    <property type="match status" value="1"/>
</dbReference>
<comment type="subcellular location">
    <subcellularLocation>
        <location evidence="1">Cytoplasm</location>
    </subcellularLocation>
</comment>
<dbReference type="PANTHER" id="PTHR33540:SF2">
    <property type="entry name" value="TRNA THREONYLCARBAMOYLADENOSINE BIOSYNTHESIS PROTEIN TSAE"/>
    <property type="match status" value="1"/>
</dbReference>
<sequence>MSKVRAIKLKTEIDTLALGARLASVLQAGDIVLLSGGLGAGKTTLARGLIQSRLGEIDVPSPTYTLVQAYDWGDVELWHCDLYRLDRPDDAYELGLMDAMGEEIVLIEWADKLGALCPGNALRIDLSFDGDSRIATLSGWEERNV</sequence>
<evidence type="ECO:0000256" key="1">
    <source>
        <dbReference type="ARBA" id="ARBA00004496"/>
    </source>
</evidence>
<evidence type="ECO:0000313" key="11">
    <source>
        <dbReference type="EMBL" id="GHB02553.1"/>
    </source>
</evidence>
<dbReference type="GO" id="GO:0005737">
    <property type="term" value="C:cytoplasm"/>
    <property type="evidence" value="ECO:0007669"/>
    <property type="project" value="UniProtKB-SubCell"/>
</dbReference>
<proteinExistence type="inferred from homology"/>
<reference evidence="11" key="2">
    <citation type="submission" date="2020-09" db="EMBL/GenBank/DDBJ databases">
        <authorList>
            <person name="Sun Q."/>
            <person name="Kim S."/>
        </authorList>
    </citation>
    <scope>NUCLEOTIDE SEQUENCE</scope>
    <source>
        <strain evidence="11">KCTC 32513</strain>
    </source>
</reference>
<evidence type="ECO:0000256" key="2">
    <source>
        <dbReference type="ARBA" id="ARBA00007599"/>
    </source>
</evidence>
<reference evidence="11" key="1">
    <citation type="journal article" date="2014" name="Int. J. Syst. Evol. Microbiol.">
        <title>Complete genome sequence of Corynebacterium casei LMG S-19264T (=DSM 44701T), isolated from a smear-ripened cheese.</title>
        <authorList>
            <consortium name="US DOE Joint Genome Institute (JGI-PGF)"/>
            <person name="Walter F."/>
            <person name="Albersmeier A."/>
            <person name="Kalinowski J."/>
            <person name="Ruckert C."/>
        </authorList>
    </citation>
    <scope>NUCLEOTIDE SEQUENCE</scope>
    <source>
        <strain evidence="11">KCTC 32513</strain>
    </source>
</reference>
<evidence type="ECO:0000256" key="6">
    <source>
        <dbReference type="ARBA" id="ARBA00022723"/>
    </source>
</evidence>